<keyword evidence="2" id="KW-0325">Glycoprotein</keyword>
<dbReference type="Proteomes" id="UP001054846">
    <property type="component" value="Chromosome"/>
</dbReference>
<name>A0ABY3PSD9_9CYAN</name>
<keyword evidence="5" id="KW-1185">Reference proteome</keyword>
<dbReference type="Gene3D" id="3.40.50.300">
    <property type="entry name" value="P-loop containing nucleotide triphosphate hydrolases"/>
    <property type="match status" value="1"/>
</dbReference>
<evidence type="ECO:0000256" key="1">
    <source>
        <dbReference type="ARBA" id="ARBA00022679"/>
    </source>
</evidence>
<dbReference type="Pfam" id="PF00685">
    <property type="entry name" value="Sulfotransfer_1"/>
    <property type="match status" value="1"/>
</dbReference>
<keyword evidence="1" id="KW-0808">Transferase</keyword>
<dbReference type="InterPro" id="IPR027417">
    <property type="entry name" value="P-loop_NTPase"/>
</dbReference>
<dbReference type="InterPro" id="IPR000863">
    <property type="entry name" value="Sulfotransferase_dom"/>
</dbReference>
<dbReference type="SUPFAM" id="SSF52540">
    <property type="entry name" value="P-loop containing nucleoside triphosphate hydrolases"/>
    <property type="match status" value="1"/>
</dbReference>
<dbReference type="PANTHER" id="PTHR10605">
    <property type="entry name" value="HEPARAN SULFATE SULFOTRANSFERASE"/>
    <property type="match status" value="1"/>
</dbReference>
<feature type="domain" description="Sulfotransferase" evidence="3">
    <location>
        <begin position="17"/>
        <end position="210"/>
    </location>
</feature>
<evidence type="ECO:0000256" key="2">
    <source>
        <dbReference type="ARBA" id="ARBA00023180"/>
    </source>
</evidence>
<dbReference type="RefSeq" id="WP_230843814.1">
    <property type="nucleotide sequence ID" value="NZ_CP063845.1"/>
</dbReference>
<protein>
    <submittedName>
        <fullName evidence="4">Sulfotransferase domain-containing protein</fullName>
    </submittedName>
</protein>
<dbReference type="PANTHER" id="PTHR10605:SF56">
    <property type="entry name" value="BIFUNCTIONAL HEPARAN SULFATE N-DEACETYLASE_N-SULFOTRANSFERASE"/>
    <property type="match status" value="1"/>
</dbReference>
<dbReference type="InterPro" id="IPR037359">
    <property type="entry name" value="NST/OST"/>
</dbReference>
<proteinExistence type="predicted"/>
<reference evidence="4 5" key="1">
    <citation type="journal article" date="2021" name="Genome Biol. Evol.">
        <title>Complete Genome Sequencing of a Novel Gloeobacter Species from a Waterfall Cave in Mexico.</title>
        <authorList>
            <person name="Saw J.H."/>
            <person name="Cardona T."/>
            <person name="Montejano G."/>
        </authorList>
    </citation>
    <scope>NUCLEOTIDE SEQUENCE [LARGE SCALE GENOMIC DNA]</scope>
    <source>
        <strain evidence="4">MG652769</strain>
    </source>
</reference>
<accession>A0ABY3PSD9</accession>
<organism evidence="4 5">
    <name type="scientific">Gloeobacter morelensis MG652769</name>
    <dbReference type="NCBI Taxonomy" id="2781736"/>
    <lineage>
        <taxon>Bacteria</taxon>
        <taxon>Bacillati</taxon>
        <taxon>Cyanobacteriota</taxon>
        <taxon>Cyanophyceae</taxon>
        <taxon>Gloeobacterales</taxon>
        <taxon>Gloeobacteraceae</taxon>
        <taxon>Gloeobacter</taxon>
        <taxon>Gloeobacter morelensis</taxon>
    </lineage>
</organism>
<evidence type="ECO:0000259" key="3">
    <source>
        <dbReference type="Pfam" id="PF00685"/>
    </source>
</evidence>
<dbReference type="EMBL" id="CP063845">
    <property type="protein sequence ID" value="UFP96576.1"/>
    <property type="molecule type" value="Genomic_DNA"/>
</dbReference>
<gene>
    <name evidence="4" type="ORF">ISF26_10335</name>
</gene>
<evidence type="ECO:0000313" key="5">
    <source>
        <dbReference type="Proteomes" id="UP001054846"/>
    </source>
</evidence>
<evidence type="ECO:0000313" key="4">
    <source>
        <dbReference type="EMBL" id="UFP96576.1"/>
    </source>
</evidence>
<sequence>MAHTQTDSARTEAGVLPNLVIAGVMKAGTTSLHTYMAQHPEVCASSKKETCYFLPLRYDKPVAPIEQYHFNFKHYSGERYVMEATPGYFDGGRKVAQAVKDTLGHTRVIVVLREPVERLFSFYNFEKAMFFLEADIDFDRYIEACVAMPDEQVRIQTNHRFWGVRGGFYADYLQDWYDVFGDDLRVYFFDNLKCNPLALLGEIYTWLGIESVAPAALTVENKTVNYKNAFLHKAALQWNRKFERFLRSYPFLKDALRRVYFSFNGQPFEEHMSQAARARLQAIYAPYNQRLAAMLRHRGYTTLPDWLAPARAAHRQT</sequence>